<feature type="compositionally biased region" description="Low complexity" evidence="1">
    <location>
        <begin position="702"/>
        <end position="712"/>
    </location>
</feature>
<feature type="compositionally biased region" description="Basic and acidic residues" evidence="1">
    <location>
        <begin position="550"/>
        <end position="583"/>
    </location>
</feature>
<organism evidence="2 3">
    <name type="scientific">Trichomonas vaginalis (strain ATCC PRA-98 / G3)</name>
    <dbReference type="NCBI Taxonomy" id="412133"/>
    <lineage>
        <taxon>Eukaryota</taxon>
        <taxon>Metamonada</taxon>
        <taxon>Parabasalia</taxon>
        <taxon>Trichomonadida</taxon>
        <taxon>Trichomonadidae</taxon>
        <taxon>Trichomonas</taxon>
    </lineage>
</organism>
<feature type="compositionally biased region" description="Acidic residues" evidence="1">
    <location>
        <begin position="931"/>
        <end position="941"/>
    </location>
</feature>
<dbReference type="OMA" id="CTSEEWI"/>
<proteinExistence type="predicted"/>
<dbReference type="InParanoid" id="A2G9X1"/>
<feature type="compositionally biased region" description="Basic and acidic residues" evidence="1">
    <location>
        <begin position="946"/>
        <end position="958"/>
    </location>
</feature>
<dbReference type="Proteomes" id="UP000001542">
    <property type="component" value="Unassembled WGS sequence"/>
</dbReference>
<feature type="compositionally biased region" description="Low complexity" evidence="1">
    <location>
        <begin position="896"/>
        <end position="908"/>
    </location>
</feature>
<reference evidence="2" key="2">
    <citation type="journal article" date="2007" name="Science">
        <title>Draft genome sequence of the sexually transmitted pathogen Trichomonas vaginalis.</title>
        <authorList>
            <person name="Carlton J.M."/>
            <person name="Hirt R.P."/>
            <person name="Silva J.C."/>
            <person name="Delcher A.L."/>
            <person name="Schatz M."/>
            <person name="Zhao Q."/>
            <person name="Wortman J.R."/>
            <person name="Bidwell S.L."/>
            <person name="Alsmark U.C.M."/>
            <person name="Besteiro S."/>
            <person name="Sicheritz-Ponten T."/>
            <person name="Noel C.J."/>
            <person name="Dacks J.B."/>
            <person name="Foster P.G."/>
            <person name="Simillion C."/>
            <person name="Van de Peer Y."/>
            <person name="Miranda-Saavedra D."/>
            <person name="Barton G.J."/>
            <person name="Westrop G.D."/>
            <person name="Mueller S."/>
            <person name="Dessi D."/>
            <person name="Fiori P.L."/>
            <person name="Ren Q."/>
            <person name="Paulsen I."/>
            <person name="Zhang H."/>
            <person name="Bastida-Corcuera F.D."/>
            <person name="Simoes-Barbosa A."/>
            <person name="Brown M.T."/>
            <person name="Hayes R.D."/>
            <person name="Mukherjee M."/>
            <person name="Okumura C.Y."/>
            <person name="Schneider R."/>
            <person name="Smith A.J."/>
            <person name="Vanacova S."/>
            <person name="Villalvazo M."/>
            <person name="Haas B.J."/>
            <person name="Pertea M."/>
            <person name="Feldblyum T.V."/>
            <person name="Utterback T.R."/>
            <person name="Shu C.L."/>
            <person name="Osoegawa K."/>
            <person name="de Jong P.J."/>
            <person name="Hrdy I."/>
            <person name="Horvathova L."/>
            <person name="Zubacova Z."/>
            <person name="Dolezal P."/>
            <person name="Malik S.B."/>
            <person name="Logsdon J.M. Jr."/>
            <person name="Henze K."/>
            <person name="Gupta A."/>
            <person name="Wang C.C."/>
            <person name="Dunne R.L."/>
            <person name="Upcroft J.A."/>
            <person name="Upcroft P."/>
            <person name="White O."/>
            <person name="Salzberg S.L."/>
            <person name="Tang P."/>
            <person name="Chiu C.-H."/>
            <person name="Lee Y.-S."/>
            <person name="Embley T.M."/>
            <person name="Coombs G.H."/>
            <person name="Mottram J.C."/>
            <person name="Tachezy J."/>
            <person name="Fraser-Liggett C.M."/>
            <person name="Johnson P.J."/>
        </authorList>
    </citation>
    <scope>NUCLEOTIDE SEQUENCE [LARGE SCALE GENOMIC DNA]</scope>
    <source>
        <strain evidence="2">G3</strain>
    </source>
</reference>
<evidence type="ECO:0000313" key="3">
    <source>
        <dbReference type="Proteomes" id="UP000001542"/>
    </source>
</evidence>
<feature type="compositionally biased region" description="Basic and acidic residues" evidence="1">
    <location>
        <begin position="828"/>
        <end position="843"/>
    </location>
</feature>
<protein>
    <submittedName>
        <fullName evidence="2">Uncharacterized protein</fullName>
    </submittedName>
</protein>
<accession>A2G9X1</accession>
<feature type="compositionally biased region" description="Basic and acidic residues" evidence="1">
    <location>
        <begin position="715"/>
        <end position="727"/>
    </location>
</feature>
<feature type="region of interest" description="Disordered" evidence="1">
    <location>
        <begin position="550"/>
        <end position="958"/>
    </location>
</feature>
<feature type="compositionally biased region" description="Polar residues" evidence="1">
    <location>
        <begin position="847"/>
        <end position="857"/>
    </location>
</feature>
<dbReference type="EMBL" id="DS114752">
    <property type="protein sequence ID" value="EAX86045.1"/>
    <property type="molecule type" value="Genomic_DNA"/>
</dbReference>
<dbReference type="VEuPathDB" id="TrichDB:TVAGG3_0290980"/>
<evidence type="ECO:0000256" key="1">
    <source>
        <dbReference type="SAM" id="MobiDB-lite"/>
    </source>
</evidence>
<dbReference type="OrthoDB" id="295029at2759"/>
<sequence>MSFWDLESDEGEGNGLEDIINNSESTIYDVLQNPDLILNFRSQEEFLINYLIKPDIIEQLSNILFKQDDKKMSKIVMQLVGKPNTSFFDRFIGSKQMFIEILADFDKLSSLQVGYLSQILITALSSTSRLLIFDLLYTDDIIIPLIKHIELLSIQEIFYKYILLVPESEQWLHILLLALLTKNIAINAKDNQSRMKSIVLKLTNPFSTRQETAMLRIILNFVSKYSGNLDSMNLIEDNIHLLPAYPVTYQIAMKLPYNENIYKRAISDSISPFVSPLLVESIKYLAKFPSVDAVNIFPALMHNFTSDQINAFHLSAFVDLTKSLAENVEEFSKFVPSLSEKILSICNNSSLRKNSAFIVHYIQIANIIDRFCTSEEWIKFRDSILSNWKDALSGEFNAAESQVSAIPNIIIPPSIGQLERKSENQQENQPNDEEFHFSEPQTTISSGDTGISKDSEFEFNFPDSVPEKKESTENFGGFFDDTDDKKDDFKFPDSIPHDEQKKEEFGEFFDEFHIKDNGFNFPDSIPKKNNVSKDDLSNFFDEVDFNDKEDIKASQNETVEKKTEENNDDFKFPDDIPEKKENSNDNLGGFFNDVNFDDEKKEETKKSDEFSFPDSIPQQKKDSNDNLGGFFNDVKFDDEKPQKSEDFNFPDQIPKPKQESNDNLGGFFDNMDDSDDDHKEKPTKSEEFSFPDSIPKQKQESNDNLGGFFNDVNFDDDKKDETKKSDEFSFPDSIPKPKEESNENLGGFFDNVNFDENKKSSDDFNFPDSIPKPKDESRDSLGGFFDNMSDDEDKEKEKKSEEFSFPDSIPEQKKDSNENLGGFFNEVHLSDDDNNKSSEDFKFPDSIPQQNQESNDNLGGFFNDTEEQPPKQEEKKINTHPEVKIPAFGEEINFPTTEQTETQNQETNNENEEENKESQKDEAQKQKTEEEEHEEEEEDIYAEAVIPEKPKIEEKKNDTFDPFANVEFPMEFPDEFTSGTSESDEDVAKKILNLMKDPTWESNWNTTEEFFAQENKFNTEEKCFLYLTEQQTL</sequence>
<gene>
    <name evidence="2" type="ORF">TVAG_236470</name>
</gene>
<keyword evidence="3" id="KW-1185">Reference proteome</keyword>
<dbReference type="AlphaFoldDB" id="A2G9X1"/>
<evidence type="ECO:0000313" key="2">
    <source>
        <dbReference type="EMBL" id="EAX86045.1"/>
    </source>
</evidence>
<reference evidence="2" key="1">
    <citation type="submission" date="2006-10" db="EMBL/GenBank/DDBJ databases">
        <authorList>
            <person name="Amadeo P."/>
            <person name="Zhao Q."/>
            <person name="Wortman J."/>
            <person name="Fraser-Liggett C."/>
            <person name="Carlton J."/>
        </authorList>
    </citation>
    <scope>NUCLEOTIDE SEQUENCE</scope>
    <source>
        <strain evidence="2">G3</strain>
    </source>
</reference>
<feature type="compositionally biased region" description="Basic and acidic residues" evidence="1">
    <location>
        <begin position="868"/>
        <end position="883"/>
    </location>
</feature>
<dbReference type="VEuPathDB" id="TrichDB:TVAG_236470"/>
<name>A2G9X1_TRIV3</name>
<feature type="compositionally biased region" description="Basic and acidic residues" evidence="1">
    <location>
        <begin position="676"/>
        <end position="687"/>
    </location>
</feature>
<feature type="compositionally biased region" description="Basic and acidic residues" evidence="1">
    <location>
        <begin position="634"/>
        <end position="646"/>
    </location>
</feature>
<feature type="region of interest" description="Disordered" evidence="1">
    <location>
        <begin position="420"/>
        <end position="449"/>
    </location>
</feature>
<feature type="compositionally biased region" description="Basic and acidic residues" evidence="1">
    <location>
        <begin position="916"/>
        <end position="930"/>
    </location>
</feature>
<dbReference type="STRING" id="5722.A2G9X1"/>
<feature type="compositionally biased region" description="Basic and acidic residues" evidence="1">
    <location>
        <begin position="597"/>
        <end position="609"/>
    </location>
</feature>
<feature type="compositionally biased region" description="Polar residues" evidence="1">
    <location>
        <begin position="439"/>
        <end position="449"/>
    </location>
</feature>